<keyword evidence="2" id="KW-0963">Cytoplasm</keyword>
<dbReference type="InterPro" id="IPR006016">
    <property type="entry name" value="UspA"/>
</dbReference>
<evidence type="ECO:0000256" key="2">
    <source>
        <dbReference type="PIRNR" id="PIRNR006276"/>
    </source>
</evidence>
<protein>
    <recommendedName>
        <fullName evidence="2">Universal stress protein</fullName>
    </recommendedName>
</protein>
<comment type="similarity">
    <text evidence="1 2">Belongs to the universal stress protein A family.</text>
</comment>
<evidence type="ECO:0000313" key="4">
    <source>
        <dbReference type="EMBL" id="MBM7635285.1"/>
    </source>
</evidence>
<dbReference type="EMBL" id="JAFBEI010000001">
    <property type="protein sequence ID" value="MBM7635285.1"/>
    <property type="molecule type" value="Genomic_DNA"/>
</dbReference>
<dbReference type="PANTHER" id="PTHR46268">
    <property type="entry name" value="STRESS RESPONSE PROTEIN NHAX"/>
    <property type="match status" value="1"/>
</dbReference>
<dbReference type="SUPFAM" id="SSF52402">
    <property type="entry name" value="Adenine nucleotide alpha hydrolases-like"/>
    <property type="match status" value="1"/>
</dbReference>
<dbReference type="InterPro" id="IPR014729">
    <property type="entry name" value="Rossmann-like_a/b/a_fold"/>
</dbReference>
<dbReference type="Proteomes" id="UP000809081">
    <property type="component" value="Unassembled WGS sequence"/>
</dbReference>
<sequence length="152" mass="16680">MSQSYKHILVAVDGSYESELAVEKGIQVALRNGGELILAHVLDGNIYGLAGDGTVNDYTVSESYKHADKVLDYYTELANKEGLTNVKKVVRAGSPRTLLAKVIPEEVEADLLMVGATGLNAFERFMMGSTSEYIMRHTKIDLLVVRNSEKTL</sequence>
<evidence type="ECO:0000256" key="1">
    <source>
        <dbReference type="ARBA" id="ARBA00008791"/>
    </source>
</evidence>
<feature type="domain" description="UspA" evidence="3">
    <location>
        <begin position="5"/>
        <end position="146"/>
    </location>
</feature>
<organism evidence="4 5">
    <name type="scientific">Streptococcus saliviloxodontae</name>
    <dbReference type="NCBI Taxonomy" id="1349416"/>
    <lineage>
        <taxon>Bacteria</taxon>
        <taxon>Bacillati</taxon>
        <taxon>Bacillota</taxon>
        <taxon>Bacilli</taxon>
        <taxon>Lactobacillales</taxon>
        <taxon>Streptococcaceae</taxon>
        <taxon>Streptococcus</taxon>
    </lineage>
</organism>
<proteinExistence type="inferred from homology"/>
<dbReference type="PIRSF" id="PIRSF006276">
    <property type="entry name" value="UspA"/>
    <property type="match status" value="1"/>
</dbReference>
<accession>A0ABS2PIN3</accession>
<dbReference type="Pfam" id="PF00582">
    <property type="entry name" value="Usp"/>
    <property type="match status" value="1"/>
</dbReference>
<keyword evidence="5" id="KW-1185">Reference proteome</keyword>
<dbReference type="PRINTS" id="PR01438">
    <property type="entry name" value="UNVRSLSTRESS"/>
</dbReference>
<dbReference type="InterPro" id="IPR006015">
    <property type="entry name" value="Universal_stress_UspA"/>
</dbReference>
<reference evidence="4 5" key="1">
    <citation type="submission" date="2021-01" db="EMBL/GenBank/DDBJ databases">
        <title>Genomic Encyclopedia of Type Strains, Phase IV (KMG-IV): sequencing the most valuable type-strain genomes for metagenomic binning, comparative biology and taxonomic classification.</title>
        <authorList>
            <person name="Goeker M."/>
        </authorList>
    </citation>
    <scope>NUCLEOTIDE SEQUENCE [LARGE SCALE GENOMIC DNA]</scope>
    <source>
        <strain evidence="4 5">DSM 27513</strain>
    </source>
</reference>
<dbReference type="CDD" id="cd00293">
    <property type="entry name" value="USP-like"/>
    <property type="match status" value="1"/>
</dbReference>
<dbReference type="RefSeq" id="WP_205016239.1">
    <property type="nucleotide sequence ID" value="NZ_JAFBEI010000001.1"/>
</dbReference>
<dbReference type="PANTHER" id="PTHR46268:SF6">
    <property type="entry name" value="UNIVERSAL STRESS PROTEIN UP12"/>
    <property type="match status" value="1"/>
</dbReference>
<comment type="subcellular location">
    <subcellularLocation>
        <location evidence="2">Cytoplasm</location>
    </subcellularLocation>
</comment>
<evidence type="ECO:0000313" key="5">
    <source>
        <dbReference type="Proteomes" id="UP000809081"/>
    </source>
</evidence>
<name>A0ABS2PIN3_9STRE</name>
<comment type="caution">
    <text evidence="4">The sequence shown here is derived from an EMBL/GenBank/DDBJ whole genome shotgun (WGS) entry which is preliminary data.</text>
</comment>
<evidence type="ECO:0000259" key="3">
    <source>
        <dbReference type="Pfam" id="PF00582"/>
    </source>
</evidence>
<dbReference type="Gene3D" id="3.40.50.620">
    <property type="entry name" value="HUPs"/>
    <property type="match status" value="1"/>
</dbReference>
<gene>
    <name evidence="4" type="ORF">JOC31_000076</name>
</gene>